<dbReference type="Proteomes" id="UP001060275">
    <property type="component" value="Unassembled WGS sequence"/>
</dbReference>
<evidence type="ECO:0000256" key="1">
    <source>
        <dbReference type="SAM" id="MobiDB-lite"/>
    </source>
</evidence>
<dbReference type="EMBL" id="JAMWDU010000004">
    <property type="protein sequence ID" value="MCP8888007.1"/>
    <property type="molecule type" value="Genomic_DNA"/>
</dbReference>
<gene>
    <name evidence="2" type="ORF">NF348_12855</name>
</gene>
<reference evidence="2" key="1">
    <citation type="submission" date="2022-06" db="EMBL/GenBank/DDBJ databases">
        <title>Devosia sp. XJ19-45 genome assembly.</title>
        <authorList>
            <person name="Li B."/>
            <person name="Cai M."/>
            <person name="Nie G."/>
            <person name="Li W."/>
        </authorList>
    </citation>
    <scope>NUCLEOTIDE SEQUENCE</scope>
    <source>
        <strain evidence="2">XJ19-45</strain>
    </source>
</reference>
<comment type="caution">
    <text evidence="2">The sequence shown here is derived from an EMBL/GenBank/DDBJ whole genome shotgun (WGS) entry which is preliminary data.</text>
</comment>
<dbReference type="AlphaFoldDB" id="A0A9Q4FT68"/>
<evidence type="ECO:0000313" key="3">
    <source>
        <dbReference type="Proteomes" id="UP001060275"/>
    </source>
</evidence>
<sequence length="241" mass="27361">MTMPMTRMRYTLNQKVGDPKEWVYSWTLQDDQTISTQCDFCGQPEQRVTYEVTRGEERMWICQRCVGRYPVGGIVNGNRLPPHAARAQVHGLTARLKQQTCHEIIREIQRITTDPGIEEALVYFERNLQLSPQRAALLFAALPLLCRPVDTRIFEVQTRSTHHQEEFGTLDDNARTLVWSALSPLQCRRLASLGHAPSGVRRVLGRKHGQDTHQLTGSRMTDLSEPAGLHPAPISKERSAP</sequence>
<proteinExistence type="predicted"/>
<protein>
    <submittedName>
        <fullName evidence="2">Uncharacterized protein</fullName>
    </submittedName>
</protein>
<feature type="compositionally biased region" description="Polar residues" evidence="1">
    <location>
        <begin position="212"/>
        <end position="221"/>
    </location>
</feature>
<keyword evidence="3" id="KW-1185">Reference proteome</keyword>
<evidence type="ECO:0000313" key="2">
    <source>
        <dbReference type="EMBL" id="MCP8888007.1"/>
    </source>
</evidence>
<accession>A0A9Q4FT68</accession>
<organism evidence="2 3">
    <name type="scientific">Devosia ureilytica</name>
    <dbReference type="NCBI Taxonomy" id="2952754"/>
    <lineage>
        <taxon>Bacteria</taxon>
        <taxon>Pseudomonadati</taxon>
        <taxon>Pseudomonadota</taxon>
        <taxon>Alphaproteobacteria</taxon>
        <taxon>Hyphomicrobiales</taxon>
        <taxon>Devosiaceae</taxon>
        <taxon>Devosia</taxon>
    </lineage>
</organism>
<feature type="region of interest" description="Disordered" evidence="1">
    <location>
        <begin position="202"/>
        <end position="241"/>
    </location>
</feature>
<dbReference type="RefSeq" id="WP_254675084.1">
    <property type="nucleotide sequence ID" value="NZ_JAMWDU010000004.1"/>
</dbReference>
<name>A0A9Q4FT68_9HYPH</name>